<keyword evidence="4" id="KW-1185">Reference proteome</keyword>
<evidence type="ECO:0008006" key="6">
    <source>
        <dbReference type="Google" id="ProtNLM"/>
    </source>
</evidence>
<feature type="chain" id="PRO_5036137646" description="Secreted protein" evidence="1">
    <location>
        <begin position="21"/>
        <end position="60"/>
    </location>
</feature>
<comment type="caution">
    <text evidence="2">The sequence shown here is derived from an EMBL/GenBank/DDBJ whole genome shotgun (WGS) entry which is preliminary data.</text>
</comment>
<evidence type="ECO:0000313" key="3">
    <source>
        <dbReference type="EMBL" id="KAA1131924.1"/>
    </source>
</evidence>
<dbReference type="AlphaFoldDB" id="A0A5B0P4V2"/>
<dbReference type="Proteomes" id="UP000325313">
    <property type="component" value="Unassembled WGS sequence"/>
</dbReference>
<dbReference type="EMBL" id="VSWC01000067">
    <property type="protein sequence ID" value="KAA1096511.1"/>
    <property type="molecule type" value="Genomic_DNA"/>
</dbReference>
<evidence type="ECO:0000313" key="5">
    <source>
        <dbReference type="Proteomes" id="UP000325313"/>
    </source>
</evidence>
<protein>
    <recommendedName>
        <fullName evidence="6">Secreted protein</fullName>
    </recommendedName>
</protein>
<feature type="signal peptide" evidence="1">
    <location>
        <begin position="1"/>
        <end position="20"/>
    </location>
</feature>
<name>A0A5B0P4V2_PUCGR</name>
<sequence>MNYLLAIVACVLTLINTLRAAPASVGSGVLRPKHTHATRRVIGYNPPTRQLPDQPIPGCC</sequence>
<evidence type="ECO:0000313" key="4">
    <source>
        <dbReference type="Proteomes" id="UP000324748"/>
    </source>
</evidence>
<gene>
    <name evidence="2" type="ORF">PGT21_018850</name>
    <name evidence="3" type="ORF">PGTUg99_033864</name>
</gene>
<dbReference type="Proteomes" id="UP000324748">
    <property type="component" value="Unassembled WGS sequence"/>
</dbReference>
<evidence type="ECO:0000313" key="2">
    <source>
        <dbReference type="EMBL" id="KAA1096511.1"/>
    </source>
</evidence>
<proteinExistence type="predicted"/>
<keyword evidence="1" id="KW-0732">Signal</keyword>
<accession>A0A5B0P4V2</accession>
<evidence type="ECO:0000256" key="1">
    <source>
        <dbReference type="SAM" id="SignalP"/>
    </source>
</evidence>
<organism evidence="2 4">
    <name type="scientific">Puccinia graminis f. sp. tritici</name>
    <dbReference type="NCBI Taxonomy" id="56615"/>
    <lineage>
        <taxon>Eukaryota</taxon>
        <taxon>Fungi</taxon>
        <taxon>Dikarya</taxon>
        <taxon>Basidiomycota</taxon>
        <taxon>Pucciniomycotina</taxon>
        <taxon>Pucciniomycetes</taxon>
        <taxon>Pucciniales</taxon>
        <taxon>Pucciniaceae</taxon>
        <taxon>Puccinia</taxon>
    </lineage>
</organism>
<dbReference type="EMBL" id="VDEP01000102">
    <property type="protein sequence ID" value="KAA1131924.1"/>
    <property type="molecule type" value="Genomic_DNA"/>
</dbReference>
<reference evidence="4 5" key="1">
    <citation type="submission" date="2019-05" db="EMBL/GenBank/DDBJ databases">
        <title>Emergence of the Ug99 lineage of the wheat stem rust pathogen through somatic hybridization.</title>
        <authorList>
            <person name="Li F."/>
            <person name="Upadhyaya N.M."/>
            <person name="Sperschneider J."/>
            <person name="Matny O."/>
            <person name="Nguyen-Phuc H."/>
            <person name="Mago R."/>
            <person name="Raley C."/>
            <person name="Miller M.E."/>
            <person name="Silverstein K.A.T."/>
            <person name="Henningsen E."/>
            <person name="Hirsch C.D."/>
            <person name="Visser B."/>
            <person name="Pretorius Z.A."/>
            <person name="Steffenson B.J."/>
            <person name="Schwessinger B."/>
            <person name="Dodds P.N."/>
            <person name="Figueroa M."/>
        </authorList>
    </citation>
    <scope>NUCLEOTIDE SEQUENCE [LARGE SCALE GENOMIC DNA]</scope>
    <source>
        <strain evidence="2">21-0</strain>
        <strain evidence="3 5">Ug99</strain>
    </source>
</reference>